<sequence length="91" mass="10009">MGMVMVAAQVAAWPWQWQFWHRRGGDGKVTALAAWTLLGKRQLDRGGNGGDRGSSIVLGMVNYNVTSRPSILMKAPRTTTVGRPRLESLEV</sequence>
<reference evidence="1" key="1">
    <citation type="submission" date="2013-12" db="EMBL/GenBank/DDBJ databases">
        <title>The Genome Sequence of Aphanomyces astaci APO3.</title>
        <authorList>
            <consortium name="The Broad Institute Genomics Platform"/>
            <person name="Russ C."/>
            <person name="Tyler B."/>
            <person name="van West P."/>
            <person name="Dieguez-Uribeondo J."/>
            <person name="Young S.K."/>
            <person name="Zeng Q."/>
            <person name="Gargeya S."/>
            <person name="Fitzgerald M."/>
            <person name="Abouelleil A."/>
            <person name="Alvarado L."/>
            <person name="Chapman S.B."/>
            <person name="Gainer-Dewar J."/>
            <person name="Goldberg J."/>
            <person name="Griggs A."/>
            <person name="Gujja S."/>
            <person name="Hansen M."/>
            <person name="Howarth C."/>
            <person name="Imamovic A."/>
            <person name="Ireland A."/>
            <person name="Larimer J."/>
            <person name="McCowan C."/>
            <person name="Murphy C."/>
            <person name="Pearson M."/>
            <person name="Poon T.W."/>
            <person name="Priest M."/>
            <person name="Roberts A."/>
            <person name="Saif S."/>
            <person name="Shea T."/>
            <person name="Sykes S."/>
            <person name="Wortman J."/>
            <person name="Nusbaum C."/>
            <person name="Birren B."/>
        </authorList>
    </citation>
    <scope>NUCLEOTIDE SEQUENCE [LARGE SCALE GENOMIC DNA]</scope>
    <source>
        <strain evidence="1">APO3</strain>
    </source>
</reference>
<dbReference type="VEuPathDB" id="FungiDB:H257_03431"/>
<dbReference type="AlphaFoldDB" id="W4GXS1"/>
<accession>W4GXS1</accession>
<dbReference type="GeneID" id="20805427"/>
<dbReference type="EMBL" id="KI913119">
    <property type="protein sequence ID" value="ETV84121.1"/>
    <property type="molecule type" value="Genomic_DNA"/>
</dbReference>
<dbReference type="RefSeq" id="XP_009825813.1">
    <property type="nucleotide sequence ID" value="XM_009827511.1"/>
</dbReference>
<gene>
    <name evidence="1" type="ORF">H257_03431</name>
</gene>
<protein>
    <submittedName>
        <fullName evidence="1">Uncharacterized protein</fullName>
    </submittedName>
</protein>
<evidence type="ECO:0000313" key="1">
    <source>
        <dbReference type="EMBL" id="ETV84121.1"/>
    </source>
</evidence>
<proteinExistence type="predicted"/>
<organism evidence="1">
    <name type="scientific">Aphanomyces astaci</name>
    <name type="common">Crayfish plague agent</name>
    <dbReference type="NCBI Taxonomy" id="112090"/>
    <lineage>
        <taxon>Eukaryota</taxon>
        <taxon>Sar</taxon>
        <taxon>Stramenopiles</taxon>
        <taxon>Oomycota</taxon>
        <taxon>Saprolegniomycetes</taxon>
        <taxon>Saprolegniales</taxon>
        <taxon>Verrucalvaceae</taxon>
        <taxon>Aphanomyces</taxon>
    </lineage>
</organism>
<name>W4GXS1_APHAT</name>